<evidence type="ECO:0000313" key="4">
    <source>
        <dbReference type="Proteomes" id="UP000504636"/>
    </source>
</evidence>
<feature type="region of interest" description="Disordered" evidence="2">
    <location>
        <begin position="214"/>
        <end position="234"/>
    </location>
</feature>
<keyword evidence="1" id="KW-0175">Coiled coil</keyword>
<evidence type="ECO:0000256" key="1">
    <source>
        <dbReference type="SAM" id="Coils"/>
    </source>
</evidence>
<dbReference type="RefSeq" id="XP_033584122.1">
    <property type="nucleotide sequence ID" value="XM_033724708.1"/>
</dbReference>
<feature type="region of interest" description="Disordered" evidence="2">
    <location>
        <begin position="27"/>
        <end position="47"/>
    </location>
</feature>
<evidence type="ECO:0000256" key="2">
    <source>
        <dbReference type="SAM" id="MobiDB-lite"/>
    </source>
</evidence>
<keyword evidence="4" id="KW-1185">Reference proteome</keyword>
<gene>
    <name evidence="3 5" type="ORF">BDZ99DRAFT_513412</name>
</gene>
<accession>A0A6A6Z8N1</accession>
<feature type="region of interest" description="Disordered" evidence="2">
    <location>
        <begin position="311"/>
        <end position="337"/>
    </location>
</feature>
<evidence type="ECO:0000313" key="3">
    <source>
        <dbReference type="EMBL" id="KAF2817158.1"/>
    </source>
</evidence>
<sequence length="337" mass="37636">MPRSNERPRLFTSLPNLTSAYGIGLVPQYRPDRASPSSAGSLSDEEIDPGIVSGWDEDGSETDFINDILHELRQDESDTEVQYPGSNIIAEHDGESPHNYFGPGFGWTSQWSQHRHCRGCEPANANAFRRWLDHKYLDLEPNYQKMVRDSVGRRGQRRALAIQSGMTQQRNERERVAEEIEAANRRNRELQQTLARIQSELQTIRAQTQARARAQAQAHAQAQSQQVPIPAGPQNQTDIQLQMLTIPPLPTFEHPWTPVLAMPEPGEVSANPRQVTRLPSIHTLLFPPLPTMAPSMRVSAIPELGPTLRPSLENPLAVTQSPGIGELSEQVEPSPHS</sequence>
<feature type="compositionally biased region" description="Low complexity" evidence="2">
    <location>
        <begin position="214"/>
        <end position="226"/>
    </location>
</feature>
<organism evidence="3">
    <name type="scientific">Mytilinidion resinicola</name>
    <dbReference type="NCBI Taxonomy" id="574789"/>
    <lineage>
        <taxon>Eukaryota</taxon>
        <taxon>Fungi</taxon>
        <taxon>Dikarya</taxon>
        <taxon>Ascomycota</taxon>
        <taxon>Pezizomycotina</taxon>
        <taxon>Dothideomycetes</taxon>
        <taxon>Pleosporomycetidae</taxon>
        <taxon>Mytilinidiales</taxon>
        <taxon>Mytilinidiaceae</taxon>
        <taxon>Mytilinidion</taxon>
    </lineage>
</organism>
<reference evidence="3 5" key="1">
    <citation type="journal article" date="2020" name="Stud. Mycol.">
        <title>101 Dothideomycetes genomes: a test case for predicting lifestyles and emergence of pathogens.</title>
        <authorList>
            <person name="Haridas S."/>
            <person name="Albert R."/>
            <person name="Binder M."/>
            <person name="Bloem J."/>
            <person name="Labutti K."/>
            <person name="Salamov A."/>
            <person name="Andreopoulos B."/>
            <person name="Baker S."/>
            <person name="Barry K."/>
            <person name="Bills G."/>
            <person name="Bluhm B."/>
            <person name="Cannon C."/>
            <person name="Castanera R."/>
            <person name="Culley D."/>
            <person name="Daum C."/>
            <person name="Ezra D."/>
            <person name="Gonzalez J."/>
            <person name="Henrissat B."/>
            <person name="Kuo A."/>
            <person name="Liang C."/>
            <person name="Lipzen A."/>
            <person name="Lutzoni F."/>
            <person name="Magnuson J."/>
            <person name="Mondo S."/>
            <person name="Nolan M."/>
            <person name="Ohm R."/>
            <person name="Pangilinan J."/>
            <person name="Park H.-J."/>
            <person name="Ramirez L."/>
            <person name="Alfaro M."/>
            <person name="Sun H."/>
            <person name="Tritt A."/>
            <person name="Yoshinaga Y."/>
            <person name="Zwiers L.-H."/>
            <person name="Turgeon B."/>
            <person name="Goodwin S."/>
            <person name="Spatafora J."/>
            <person name="Crous P."/>
            <person name="Grigoriev I."/>
        </authorList>
    </citation>
    <scope>NUCLEOTIDE SEQUENCE</scope>
    <source>
        <strain evidence="3 5">CBS 304.34</strain>
    </source>
</reference>
<protein>
    <submittedName>
        <fullName evidence="3 5">Uncharacterized protein</fullName>
    </submittedName>
</protein>
<dbReference type="GeneID" id="54465601"/>
<dbReference type="EMBL" id="MU003692">
    <property type="protein sequence ID" value="KAF2817158.1"/>
    <property type="molecule type" value="Genomic_DNA"/>
</dbReference>
<evidence type="ECO:0000313" key="5">
    <source>
        <dbReference type="RefSeq" id="XP_033584122.1"/>
    </source>
</evidence>
<dbReference type="Proteomes" id="UP000504636">
    <property type="component" value="Unplaced"/>
</dbReference>
<feature type="coiled-coil region" evidence="1">
    <location>
        <begin position="166"/>
        <end position="207"/>
    </location>
</feature>
<proteinExistence type="predicted"/>
<name>A0A6A6Z8N1_9PEZI</name>
<dbReference type="AlphaFoldDB" id="A0A6A6Z8N1"/>
<reference evidence="5" key="2">
    <citation type="submission" date="2020-04" db="EMBL/GenBank/DDBJ databases">
        <authorList>
            <consortium name="NCBI Genome Project"/>
        </authorList>
    </citation>
    <scope>NUCLEOTIDE SEQUENCE</scope>
    <source>
        <strain evidence="5">CBS 304.34</strain>
    </source>
</reference>
<reference evidence="5" key="3">
    <citation type="submission" date="2025-04" db="UniProtKB">
        <authorList>
            <consortium name="RefSeq"/>
        </authorList>
    </citation>
    <scope>IDENTIFICATION</scope>
    <source>
        <strain evidence="5">CBS 304.34</strain>
    </source>
</reference>